<keyword evidence="1" id="KW-0732">Signal</keyword>
<evidence type="ECO:0000313" key="2">
    <source>
        <dbReference type="EMBL" id="KAH6692244.1"/>
    </source>
</evidence>
<dbReference type="Proteomes" id="UP000770015">
    <property type="component" value="Unassembled WGS sequence"/>
</dbReference>
<name>A0A9P8VHN1_9PEZI</name>
<dbReference type="AlphaFoldDB" id="A0A9P8VHN1"/>
<evidence type="ECO:0000256" key="1">
    <source>
        <dbReference type="SAM" id="SignalP"/>
    </source>
</evidence>
<organism evidence="2 3">
    <name type="scientific">Plectosphaerella plurivora</name>
    <dbReference type="NCBI Taxonomy" id="936078"/>
    <lineage>
        <taxon>Eukaryota</taxon>
        <taxon>Fungi</taxon>
        <taxon>Dikarya</taxon>
        <taxon>Ascomycota</taxon>
        <taxon>Pezizomycotina</taxon>
        <taxon>Sordariomycetes</taxon>
        <taxon>Hypocreomycetidae</taxon>
        <taxon>Glomerellales</taxon>
        <taxon>Plectosphaerellaceae</taxon>
        <taxon>Plectosphaerella</taxon>
    </lineage>
</organism>
<protein>
    <submittedName>
        <fullName evidence="2">Uncharacterized protein</fullName>
    </submittedName>
</protein>
<proteinExistence type="predicted"/>
<keyword evidence="3" id="KW-1185">Reference proteome</keyword>
<dbReference type="EMBL" id="JAGSXJ010000004">
    <property type="protein sequence ID" value="KAH6692244.1"/>
    <property type="molecule type" value="Genomic_DNA"/>
</dbReference>
<accession>A0A9P8VHN1</accession>
<gene>
    <name evidence="2" type="ORF">F5X68DRAFT_187944</name>
</gene>
<feature type="signal peptide" evidence="1">
    <location>
        <begin position="1"/>
        <end position="21"/>
    </location>
</feature>
<dbReference type="OrthoDB" id="3908196at2759"/>
<reference evidence="2" key="1">
    <citation type="journal article" date="2021" name="Nat. Commun.">
        <title>Genetic determinants of endophytism in the Arabidopsis root mycobiome.</title>
        <authorList>
            <person name="Mesny F."/>
            <person name="Miyauchi S."/>
            <person name="Thiergart T."/>
            <person name="Pickel B."/>
            <person name="Atanasova L."/>
            <person name="Karlsson M."/>
            <person name="Huettel B."/>
            <person name="Barry K.W."/>
            <person name="Haridas S."/>
            <person name="Chen C."/>
            <person name="Bauer D."/>
            <person name="Andreopoulos W."/>
            <person name="Pangilinan J."/>
            <person name="LaButti K."/>
            <person name="Riley R."/>
            <person name="Lipzen A."/>
            <person name="Clum A."/>
            <person name="Drula E."/>
            <person name="Henrissat B."/>
            <person name="Kohler A."/>
            <person name="Grigoriev I.V."/>
            <person name="Martin F.M."/>
            <person name="Hacquard S."/>
        </authorList>
    </citation>
    <scope>NUCLEOTIDE SEQUENCE</scope>
    <source>
        <strain evidence="2">MPI-SDFR-AT-0117</strain>
    </source>
</reference>
<evidence type="ECO:0000313" key="3">
    <source>
        <dbReference type="Proteomes" id="UP000770015"/>
    </source>
</evidence>
<feature type="chain" id="PRO_5040373883" evidence="1">
    <location>
        <begin position="22"/>
        <end position="246"/>
    </location>
</feature>
<sequence length="246" mass="26033">MKFSTAVAAVTALFSSGTAFAAGKIEVEVRYSKEMIDVGNLDLFMATWQKIYATDGNGRAIVTDNTYGAFGGGCMSTYDGPDNNARVIINGAWGRVPGLGPHDSREALVQTLWGVLKAVSDPTAWDVFTQCYGLSWQQGSPIWNNNRRPACGGGPFHTVRQTCLCLYGGASCEKFSLGHRVPSVIKANLYRDGQLLADSLTIQFSAQRVVKDEGCGTVNAIAGLFGGLLPGPASLFASGISVFCGA</sequence>
<comment type="caution">
    <text evidence="2">The sequence shown here is derived from an EMBL/GenBank/DDBJ whole genome shotgun (WGS) entry which is preliminary data.</text>
</comment>